<dbReference type="Proteomes" id="UP000567179">
    <property type="component" value="Unassembled WGS sequence"/>
</dbReference>
<name>A0A8H5AQ84_9AGAR</name>
<comment type="caution">
    <text evidence="1">The sequence shown here is derived from an EMBL/GenBank/DDBJ whole genome shotgun (WGS) entry which is preliminary data.</text>
</comment>
<accession>A0A8H5AQ84</accession>
<protein>
    <submittedName>
        <fullName evidence="1">Uncharacterized protein</fullName>
    </submittedName>
</protein>
<dbReference type="AlphaFoldDB" id="A0A8H5AQ84"/>
<proteinExistence type="predicted"/>
<sequence>MKNRIHSQFPLKCPPLEYSPNAERFIFPLSGAEPIRTEQAWAALWGVPYAAMIVM</sequence>
<reference evidence="1 2" key="1">
    <citation type="journal article" date="2020" name="ISME J.">
        <title>Uncovering the hidden diversity of litter-decomposition mechanisms in mushroom-forming fungi.</title>
        <authorList>
            <person name="Floudas D."/>
            <person name="Bentzer J."/>
            <person name="Ahren D."/>
            <person name="Johansson T."/>
            <person name="Persson P."/>
            <person name="Tunlid A."/>
        </authorList>
    </citation>
    <scope>NUCLEOTIDE SEQUENCE [LARGE SCALE GENOMIC DNA]</scope>
    <source>
        <strain evidence="1 2">CBS 101986</strain>
    </source>
</reference>
<dbReference type="EMBL" id="JAACJJ010000068">
    <property type="protein sequence ID" value="KAF5308964.1"/>
    <property type="molecule type" value="Genomic_DNA"/>
</dbReference>
<keyword evidence="2" id="KW-1185">Reference proteome</keyword>
<evidence type="ECO:0000313" key="1">
    <source>
        <dbReference type="EMBL" id="KAF5308964.1"/>
    </source>
</evidence>
<gene>
    <name evidence="1" type="ORF">D9619_013772</name>
</gene>
<evidence type="ECO:0000313" key="2">
    <source>
        <dbReference type="Proteomes" id="UP000567179"/>
    </source>
</evidence>
<organism evidence="1 2">
    <name type="scientific">Psilocybe cf. subviscida</name>
    <dbReference type="NCBI Taxonomy" id="2480587"/>
    <lineage>
        <taxon>Eukaryota</taxon>
        <taxon>Fungi</taxon>
        <taxon>Dikarya</taxon>
        <taxon>Basidiomycota</taxon>
        <taxon>Agaricomycotina</taxon>
        <taxon>Agaricomycetes</taxon>
        <taxon>Agaricomycetidae</taxon>
        <taxon>Agaricales</taxon>
        <taxon>Agaricineae</taxon>
        <taxon>Strophariaceae</taxon>
        <taxon>Psilocybe</taxon>
    </lineage>
</organism>